<comment type="caution">
    <text evidence="1">The sequence shown here is derived from an EMBL/GenBank/DDBJ whole genome shotgun (WGS) entry which is preliminary data.</text>
</comment>
<gene>
    <name evidence="1" type="ORF">HWQ67_07680</name>
</gene>
<reference evidence="1 2" key="1">
    <citation type="journal article" date="2020" name="J Geophys Res Biogeosci">
        <title>Magnetotaxis as an Adaptation to Enable Bacterial Shuttling of Microbial Sulfur and Sulfur Cycling Across Aquatic Oxic#Anoxic Interfaces.</title>
        <authorList>
            <person name="Li J."/>
            <person name="Liu P."/>
            <person name="Wang J."/>
            <person name="Roberts A.P."/>
            <person name="Pan Y."/>
        </authorList>
    </citation>
    <scope>NUCLEOTIDE SEQUENCE [LARGE SCALE GENOMIC DNA]</scope>
    <source>
        <strain evidence="1 2">MYR-1_YQ</strain>
    </source>
</reference>
<evidence type="ECO:0008006" key="3">
    <source>
        <dbReference type="Google" id="ProtNLM"/>
    </source>
</evidence>
<accession>A0ABS6RZM0</accession>
<dbReference type="EMBL" id="JABXWD010000111">
    <property type="protein sequence ID" value="MBV6341463.1"/>
    <property type="molecule type" value="Genomic_DNA"/>
</dbReference>
<sequence length="75" mass="8548">MSTLVEKLKNLQSDKRLTDNQFAKLINVSSVMWRAAKKGRRKLGENTLGGVLIAFPELKQDILEYLRRKNGESSN</sequence>
<evidence type="ECO:0000313" key="1">
    <source>
        <dbReference type="EMBL" id="MBV6341463.1"/>
    </source>
</evidence>
<dbReference type="Proteomes" id="UP001196980">
    <property type="component" value="Unassembled WGS sequence"/>
</dbReference>
<name>A0ABS6RZM0_9BACT</name>
<organism evidence="1 2">
    <name type="scientific">Candidatus Magnetobacterium casense</name>
    <dbReference type="NCBI Taxonomy" id="1455061"/>
    <lineage>
        <taxon>Bacteria</taxon>
        <taxon>Pseudomonadati</taxon>
        <taxon>Nitrospirota</taxon>
        <taxon>Thermodesulfovibrionia</taxon>
        <taxon>Thermodesulfovibrionales</taxon>
        <taxon>Candidatus Magnetobacteriaceae</taxon>
        <taxon>Candidatus Magnetobacterium</taxon>
    </lineage>
</organism>
<protein>
    <recommendedName>
        <fullName evidence="3">DNA-binding protein</fullName>
    </recommendedName>
</protein>
<proteinExistence type="predicted"/>
<evidence type="ECO:0000313" key="2">
    <source>
        <dbReference type="Proteomes" id="UP001196980"/>
    </source>
</evidence>
<keyword evidence="2" id="KW-1185">Reference proteome</keyword>